<proteinExistence type="predicted"/>
<keyword evidence="1" id="KW-0472">Membrane</keyword>
<protein>
    <submittedName>
        <fullName evidence="2">Uncharacterized protein</fullName>
    </submittedName>
</protein>
<keyword evidence="1" id="KW-1133">Transmembrane helix</keyword>
<dbReference type="EMBL" id="WUUL01000007">
    <property type="protein sequence ID" value="MXQ54388.1"/>
    <property type="molecule type" value="Genomic_DNA"/>
</dbReference>
<feature type="transmembrane region" description="Helical" evidence="1">
    <location>
        <begin position="20"/>
        <end position="40"/>
    </location>
</feature>
<keyword evidence="3" id="KW-1185">Reference proteome</keyword>
<sequence>MGTPGFITGLQTALTQLANWMLILVPAIIVITFVIGGIALAKAEDGTETKAVKDRMARAIIGAAIAGTATWVGQWVVQLFNINTGG</sequence>
<dbReference type="AlphaFoldDB" id="A0A6I4VV24"/>
<evidence type="ECO:0000313" key="3">
    <source>
        <dbReference type="Proteomes" id="UP000430692"/>
    </source>
</evidence>
<dbReference type="Proteomes" id="UP000430692">
    <property type="component" value="Unassembled WGS sequence"/>
</dbReference>
<dbReference type="Pfam" id="PF18895">
    <property type="entry name" value="T4SS_pilin"/>
    <property type="match status" value="1"/>
</dbReference>
<comment type="caution">
    <text evidence="2">The sequence shown here is derived from an EMBL/GenBank/DDBJ whole genome shotgun (WGS) entry which is preliminary data.</text>
</comment>
<evidence type="ECO:0000256" key="1">
    <source>
        <dbReference type="SAM" id="Phobius"/>
    </source>
</evidence>
<dbReference type="RefSeq" id="WP_160801746.1">
    <property type="nucleotide sequence ID" value="NZ_WUUL01000007.1"/>
</dbReference>
<accession>A0A6I4VV24</accession>
<gene>
    <name evidence="2" type="ORF">GSM42_11825</name>
</gene>
<name>A0A6I4VV24_9BACL</name>
<keyword evidence="1" id="KW-0812">Transmembrane</keyword>
<dbReference type="InterPro" id="IPR043993">
    <property type="entry name" value="T4SS_pilin"/>
</dbReference>
<organism evidence="2 3">
    <name type="scientific">Shimazuella alba</name>
    <dbReference type="NCBI Taxonomy" id="2690964"/>
    <lineage>
        <taxon>Bacteria</taxon>
        <taxon>Bacillati</taxon>
        <taxon>Bacillota</taxon>
        <taxon>Bacilli</taxon>
        <taxon>Bacillales</taxon>
        <taxon>Thermoactinomycetaceae</taxon>
        <taxon>Shimazuella</taxon>
    </lineage>
</organism>
<evidence type="ECO:0000313" key="2">
    <source>
        <dbReference type="EMBL" id="MXQ54388.1"/>
    </source>
</evidence>
<reference evidence="2 3" key="1">
    <citation type="submission" date="2019-12" db="EMBL/GenBank/DDBJ databases">
        <title>Whole-genome analyses of novel actinobacteria.</title>
        <authorList>
            <person name="Sahin N."/>
            <person name="Saygin H."/>
        </authorList>
    </citation>
    <scope>NUCLEOTIDE SEQUENCE [LARGE SCALE GENOMIC DNA]</scope>
    <source>
        <strain evidence="2 3">KC615</strain>
    </source>
</reference>
<feature type="transmembrane region" description="Helical" evidence="1">
    <location>
        <begin position="60"/>
        <end position="80"/>
    </location>
</feature>